<organism evidence="1 2">
    <name type="scientific">Albugo candida</name>
    <dbReference type="NCBI Taxonomy" id="65357"/>
    <lineage>
        <taxon>Eukaryota</taxon>
        <taxon>Sar</taxon>
        <taxon>Stramenopiles</taxon>
        <taxon>Oomycota</taxon>
        <taxon>Peronosporomycetes</taxon>
        <taxon>Albuginales</taxon>
        <taxon>Albuginaceae</taxon>
        <taxon>Albugo</taxon>
    </lineage>
</organism>
<gene>
    <name evidence="1" type="ORF">BN9_037200</name>
</gene>
<evidence type="ECO:0000313" key="1">
    <source>
        <dbReference type="EMBL" id="CCI42936.1"/>
    </source>
</evidence>
<dbReference type="EMBL" id="CAIX01000041">
    <property type="protein sequence ID" value="CCI42936.1"/>
    <property type="molecule type" value="Genomic_DNA"/>
</dbReference>
<name>A0A024G7V8_9STRA</name>
<sequence length="102" mass="11859">MTRVQTDGCVAKRASENNSRVIVRKLQQVLYKEKIFFFYARILAVLQASIERLGQDDTMRAQHSLSLDRRRISCTTNVQIDREGFGYFCIVVRFRGLADRRG</sequence>
<accession>A0A024G7V8</accession>
<evidence type="ECO:0000313" key="2">
    <source>
        <dbReference type="Proteomes" id="UP000053237"/>
    </source>
</evidence>
<dbReference type="Proteomes" id="UP000053237">
    <property type="component" value="Unassembled WGS sequence"/>
</dbReference>
<proteinExistence type="predicted"/>
<keyword evidence="2" id="KW-1185">Reference proteome</keyword>
<comment type="caution">
    <text evidence="1">The sequence shown here is derived from an EMBL/GenBank/DDBJ whole genome shotgun (WGS) entry which is preliminary data.</text>
</comment>
<dbReference type="AlphaFoldDB" id="A0A024G7V8"/>
<protein>
    <submittedName>
        <fullName evidence="1">Uncharacterized protein</fullName>
    </submittedName>
</protein>
<dbReference type="InParanoid" id="A0A024G7V8"/>
<reference evidence="1 2" key="1">
    <citation type="submission" date="2012-05" db="EMBL/GenBank/DDBJ databases">
        <title>Recombination and specialization in a pathogen metapopulation.</title>
        <authorList>
            <person name="Gardiner A."/>
            <person name="Kemen E."/>
            <person name="Schultz-Larsen T."/>
            <person name="MacLean D."/>
            <person name="Van Oosterhout C."/>
            <person name="Jones J.D.G."/>
        </authorList>
    </citation>
    <scope>NUCLEOTIDE SEQUENCE [LARGE SCALE GENOMIC DNA]</scope>
    <source>
        <strain evidence="1 2">Ac Nc2</strain>
    </source>
</reference>